<name>A0A9W5TB35_BABOV</name>
<proteinExistence type="predicted"/>
<dbReference type="OrthoDB" id="366114at2759"/>
<organism evidence="1 2">
    <name type="scientific">Babesia ovis</name>
    <dbReference type="NCBI Taxonomy" id="5869"/>
    <lineage>
        <taxon>Eukaryota</taxon>
        <taxon>Sar</taxon>
        <taxon>Alveolata</taxon>
        <taxon>Apicomplexa</taxon>
        <taxon>Aconoidasida</taxon>
        <taxon>Piroplasmida</taxon>
        <taxon>Babesiidae</taxon>
        <taxon>Babesia</taxon>
    </lineage>
</organism>
<accession>A0A9W5TB35</accession>
<keyword evidence="2" id="KW-1185">Reference proteome</keyword>
<protein>
    <submittedName>
        <fullName evidence="1">Elongation factor 1-alpha, putative</fullName>
    </submittedName>
</protein>
<dbReference type="GO" id="GO:0003746">
    <property type="term" value="F:translation elongation factor activity"/>
    <property type="evidence" value="ECO:0007669"/>
    <property type="project" value="UniProtKB-KW"/>
</dbReference>
<reference evidence="1" key="1">
    <citation type="submission" date="2019-12" db="EMBL/GenBank/DDBJ databases">
        <title>Genome sequence of Babesia ovis.</title>
        <authorList>
            <person name="Yamagishi J."/>
            <person name="Sevinc F."/>
            <person name="Xuan X."/>
        </authorList>
    </citation>
    <scope>NUCLEOTIDE SEQUENCE</scope>
    <source>
        <strain evidence="1">Selcuk</strain>
    </source>
</reference>
<keyword evidence="1" id="KW-0251">Elongation factor</keyword>
<gene>
    <name evidence="1" type="ORF">BaOVIS_016340</name>
</gene>
<comment type="caution">
    <text evidence="1">The sequence shown here is derived from an EMBL/GenBank/DDBJ whole genome shotgun (WGS) entry which is preliminary data.</text>
</comment>
<dbReference type="EMBL" id="BLIY01000014">
    <property type="protein sequence ID" value="GFE54230.1"/>
    <property type="molecule type" value="Genomic_DNA"/>
</dbReference>
<dbReference type="Proteomes" id="UP001057455">
    <property type="component" value="Unassembled WGS sequence"/>
</dbReference>
<evidence type="ECO:0000313" key="2">
    <source>
        <dbReference type="Proteomes" id="UP001057455"/>
    </source>
</evidence>
<dbReference type="AlphaFoldDB" id="A0A9W5TB35"/>
<dbReference type="AntiFam" id="ANF00225">
    <property type="entry name" value="Shadow ORF (opposite tuf)"/>
</dbReference>
<sequence length="508" mass="53630">MGDVMFVVIHSTGEVVCCSPIGTQQDEILFTTIGRAVNVLIGDSKTHYRKRTVYGIPLAKLASTWSLLRLLHALSLLLLDALDDTDSNSLLHVTNGETTKRGVLSEGFDDHGLAWLEGDNGGVTILDALGVLLKGFTSTLVHTAGDLVELAGNVGSVTVNNGGVTSLDVTRVVKHNDLGAEGHSGLGGVVLGVGGDVTTADVRGRHVLYVETDVVTRVGNLNDFVVHFNRFALGGDGVGGEGEDHTSLELTSLDTTDGHGTDTTDLVDTLDGKTKWLVNGPLWGLHHVEGLDQGLALVPWHVGGALNHVVTHETGDGNEGNLIGVVTDLLEVSLDFLLDFTVTVLLVVALVHLVDGANNLPDTEGEGQKSVLTGLTFLGEGSLETTSLSWHHKHSHIGLGGTRNHVLDEVTVTRGVNDSVVVLRGFELPQGDIDGDTTFTLTLQLVQDPGVLERTLTHVGGFLLELLDGTLVNTTKLVDQVTSGGRLATVDVADNDQVNVGLLLRHFG</sequence>
<evidence type="ECO:0000313" key="1">
    <source>
        <dbReference type="EMBL" id="GFE54230.1"/>
    </source>
</evidence>
<keyword evidence="1" id="KW-0648">Protein biosynthesis</keyword>